<organism evidence="1 2">
    <name type="scientific">Armillaria novae-zelandiae</name>
    <dbReference type="NCBI Taxonomy" id="153914"/>
    <lineage>
        <taxon>Eukaryota</taxon>
        <taxon>Fungi</taxon>
        <taxon>Dikarya</taxon>
        <taxon>Basidiomycota</taxon>
        <taxon>Agaricomycotina</taxon>
        <taxon>Agaricomycetes</taxon>
        <taxon>Agaricomycetidae</taxon>
        <taxon>Agaricales</taxon>
        <taxon>Marasmiineae</taxon>
        <taxon>Physalacriaceae</taxon>
        <taxon>Armillaria</taxon>
    </lineage>
</organism>
<keyword evidence="2" id="KW-1185">Reference proteome</keyword>
<dbReference type="AlphaFoldDB" id="A0AA39U854"/>
<proteinExistence type="predicted"/>
<protein>
    <submittedName>
        <fullName evidence="1">Uncharacterized protein</fullName>
    </submittedName>
</protein>
<name>A0AA39U854_9AGAR</name>
<reference evidence="1" key="1">
    <citation type="submission" date="2023-06" db="EMBL/GenBank/DDBJ databases">
        <authorList>
            <consortium name="Lawrence Berkeley National Laboratory"/>
            <person name="Ahrendt S."/>
            <person name="Sahu N."/>
            <person name="Indic B."/>
            <person name="Wong-Bajracharya J."/>
            <person name="Merenyi Z."/>
            <person name="Ke H.-M."/>
            <person name="Monk M."/>
            <person name="Kocsube S."/>
            <person name="Drula E."/>
            <person name="Lipzen A."/>
            <person name="Balint B."/>
            <person name="Henrissat B."/>
            <person name="Andreopoulos B."/>
            <person name="Martin F.M."/>
            <person name="Harder C.B."/>
            <person name="Rigling D."/>
            <person name="Ford K.L."/>
            <person name="Foster G.D."/>
            <person name="Pangilinan J."/>
            <person name="Papanicolaou A."/>
            <person name="Barry K."/>
            <person name="LaButti K."/>
            <person name="Viragh M."/>
            <person name="Koriabine M."/>
            <person name="Yan M."/>
            <person name="Riley R."/>
            <person name="Champramary S."/>
            <person name="Plett K.L."/>
            <person name="Tsai I.J."/>
            <person name="Slot J."/>
            <person name="Sipos G."/>
            <person name="Plett J."/>
            <person name="Nagy L.G."/>
            <person name="Grigoriev I.V."/>
        </authorList>
    </citation>
    <scope>NUCLEOTIDE SEQUENCE</scope>
    <source>
        <strain evidence="1">ICMP 16352</strain>
    </source>
</reference>
<comment type="caution">
    <text evidence="1">The sequence shown here is derived from an EMBL/GenBank/DDBJ whole genome shotgun (WGS) entry which is preliminary data.</text>
</comment>
<gene>
    <name evidence="1" type="ORF">IW261DRAFT_1421371</name>
</gene>
<evidence type="ECO:0000313" key="2">
    <source>
        <dbReference type="Proteomes" id="UP001175227"/>
    </source>
</evidence>
<sequence length="150" mass="17098">MATGLDRGDKSRTILRPRFTPEVLSSLNSIKDCLECRALSPRPMNISIPPEHIRIQFYTHTRYAVANRPPCIQADTRLSESGDLEVQTVKDMFGLQKPYVYECNVKSVVPFYHLLEKLTFAICLYLSGTCVTEIAECSNNLYECIMWSNV</sequence>
<dbReference type="Proteomes" id="UP001175227">
    <property type="component" value="Unassembled WGS sequence"/>
</dbReference>
<accession>A0AA39U854</accession>
<evidence type="ECO:0000313" key="1">
    <source>
        <dbReference type="EMBL" id="KAK0476623.1"/>
    </source>
</evidence>
<dbReference type="EMBL" id="JAUEPR010000019">
    <property type="protein sequence ID" value="KAK0476623.1"/>
    <property type="molecule type" value="Genomic_DNA"/>
</dbReference>